<evidence type="ECO:0000259" key="3">
    <source>
        <dbReference type="Pfam" id="PF01433"/>
    </source>
</evidence>
<evidence type="ECO:0000256" key="1">
    <source>
        <dbReference type="SAM" id="MobiDB-lite"/>
    </source>
</evidence>
<dbReference type="AlphaFoldDB" id="A0A1G7QLH0"/>
<keyword evidence="2" id="KW-0732">Signal</keyword>
<evidence type="ECO:0000313" key="4">
    <source>
        <dbReference type="EMBL" id="SDF99332.1"/>
    </source>
</evidence>
<accession>A0A1G7QLH0</accession>
<keyword evidence="4" id="KW-0031">Aminopeptidase</keyword>
<dbReference type="InterPro" id="IPR027268">
    <property type="entry name" value="Peptidase_M4/M1_CTD_sf"/>
</dbReference>
<evidence type="ECO:0000256" key="2">
    <source>
        <dbReference type="SAM" id="SignalP"/>
    </source>
</evidence>
<dbReference type="GO" id="GO:0004177">
    <property type="term" value="F:aminopeptidase activity"/>
    <property type="evidence" value="ECO:0007669"/>
    <property type="project" value="UniProtKB-KW"/>
</dbReference>
<keyword evidence="5" id="KW-1185">Reference proteome</keyword>
<feature type="region of interest" description="Disordered" evidence="1">
    <location>
        <begin position="640"/>
        <end position="666"/>
    </location>
</feature>
<feature type="chain" id="PRO_5011551817" evidence="2">
    <location>
        <begin position="25"/>
        <end position="666"/>
    </location>
</feature>
<dbReference type="Pfam" id="PF01433">
    <property type="entry name" value="Peptidase_M1"/>
    <property type="match status" value="1"/>
</dbReference>
<dbReference type="RefSeq" id="WP_090154876.1">
    <property type="nucleotide sequence ID" value="NZ_FNAN01000014.1"/>
</dbReference>
<dbReference type="EMBL" id="FNAN01000014">
    <property type="protein sequence ID" value="SDF99332.1"/>
    <property type="molecule type" value="Genomic_DNA"/>
</dbReference>
<feature type="domain" description="Peptidase M1 membrane alanine aminopeptidase" evidence="3">
    <location>
        <begin position="362"/>
        <end position="557"/>
    </location>
</feature>
<feature type="signal peptide" evidence="2">
    <location>
        <begin position="1"/>
        <end position="24"/>
    </location>
</feature>
<evidence type="ECO:0000313" key="5">
    <source>
        <dbReference type="Proteomes" id="UP000198748"/>
    </source>
</evidence>
<dbReference type="InterPro" id="IPR014782">
    <property type="entry name" value="Peptidase_M1_dom"/>
</dbReference>
<sequence length="666" mass="75533">MKISIFRLGVIAMSSLGFFNNAIAQEAEKVKYDAHVLFHPLFNFQPGNEYRTGSGAPGPKYWQNRADYKINVALDEEKGTVSGEVELTYKNNSPENLEFIWLQLDQNAFGSHSRGAQTTPVTGGRFGNMGFDGGDSIKAVTVQQGKGAFVDAEYKVTDTRMQIRLKTPVKANGDVIKIKLAYSFKIPEYGSDRMGTLETKNGIVYEMAQWYPRVAVFDDIEGWNLLPYLGAGEFYLEYGDFEYNVTVPWDHIVVGSGELLNPNEVLTAEQRKRLADAAKSDQTVMIRSAEEVTNPNTRPKQSGTLTWRFRCLQARDIAWATSKAFVWDAARMNLPKGKTALAQSAYPAEDGGLDGWGRSTEYVKGCIEFYSNYVHEYTYPVATNVAGIVGGMEYPGIVFCSSKSRKDDLWGVTDHEFGHNWFPMIVGNNERKYAWMDEGFNTFINFLSGDNFNNGEYKTTQMNDMHRLAPMIFRPKADPIMTIPDVVQAVNLGWEAYYKPAMGLRMLREQILGKERFDYAFKIYVQRWAFKHPTPYDFFRTMEDAAGEDLGWFWKGWFFENYKLDQSVKEVAYVEQNPTKGSYITIENLDQLAMPVKVDIEEVSGKKTRVELPVEIWQRGGAWTFKAATQGPIRAVTIDPEHSLPDINPENNVWKPASYSSEPDVN</sequence>
<keyword evidence="4" id="KW-0378">Hydrolase</keyword>
<gene>
    <name evidence="4" type="ORF">SAMN04487996_11485</name>
</gene>
<dbReference type="Gene3D" id="1.10.390.10">
    <property type="entry name" value="Neutral Protease Domain 2"/>
    <property type="match status" value="1"/>
</dbReference>
<dbReference type="CDD" id="cd09604">
    <property type="entry name" value="M1_APN_like"/>
    <property type="match status" value="1"/>
</dbReference>
<keyword evidence="4" id="KW-0645">Protease</keyword>
<name>A0A1G7QLH0_9BACT</name>
<protein>
    <submittedName>
        <fullName evidence="4">Aminopeptidase N</fullName>
    </submittedName>
</protein>
<dbReference type="GO" id="GO:0008270">
    <property type="term" value="F:zinc ion binding"/>
    <property type="evidence" value="ECO:0007669"/>
    <property type="project" value="InterPro"/>
</dbReference>
<reference evidence="5" key="1">
    <citation type="submission" date="2016-10" db="EMBL/GenBank/DDBJ databases">
        <authorList>
            <person name="Varghese N."/>
            <person name="Submissions S."/>
        </authorList>
    </citation>
    <scope>NUCLEOTIDE SEQUENCE [LARGE SCALE GENOMIC DNA]</scope>
    <source>
        <strain evidence="5">DSM 25329</strain>
    </source>
</reference>
<proteinExistence type="predicted"/>
<dbReference type="Proteomes" id="UP000198748">
    <property type="component" value="Unassembled WGS sequence"/>
</dbReference>
<dbReference type="SUPFAM" id="SSF55486">
    <property type="entry name" value="Metalloproteases ('zincins'), catalytic domain"/>
    <property type="match status" value="1"/>
</dbReference>
<organism evidence="4 5">
    <name type="scientific">Dyadobacter soli</name>
    <dbReference type="NCBI Taxonomy" id="659014"/>
    <lineage>
        <taxon>Bacteria</taxon>
        <taxon>Pseudomonadati</taxon>
        <taxon>Bacteroidota</taxon>
        <taxon>Cytophagia</taxon>
        <taxon>Cytophagales</taxon>
        <taxon>Spirosomataceae</taxon>
        <taxon>Dyadobacter</taxon>
    </lineage>
</organism>
<dbReference type="STRING" id="659014.SAMN04487996_11485"/>
<dbReference type="OrthoDB" id="9814383at2"/>
<dbReference type="GO" id="GO:0008237">
    <property type="term" value="F:metallopeptidase activity"/>
    <property type="evidence" value="ECO:0007669"/>
    <property type="project" value="InterPro"/>
</dbReference>